<dbReference type="EMBL" id="KE124000">
    <property type="protein sequence ID" value="EPB85960.1"/>
    <property type="molecule type" value="Genomic_DNA"/>
</dbReference>
<dbReference type="OMA" id="FMELREQ"/>
<dbReference type="InterPro" id="IPR013183">
    <property type="entry name" value="Hsk3-like"/>
</dbReference>
<name>S2K1D0_MUCC1</name>
<feature type="coiled-coil region" evidence="1">
    <location>
        <begin position="14"/>
        <end position="41"/>
    </location>
</feature>
<reference evidence="3" key="1">
    <citation type="submission" date="2013-05" db="EMBL/GenBank/DDBJ databases">
        <title>The Genome sequence of Mucor circinelloides f. circinelloides 1006PhL.</title>
        <authorList>
            <consortium name="The Broad Institute Genomics Platform"/>
            <person name="Cuomo C."/>
            <person name="Earl A."/>
            <person name="Findley K."/>
            <person name="Lee S.C."/>
            <person name="Walker B."/>
            <person name="Young S."/>
            <person name="Zeng Q."/>
            <person name="Gargeya S."/>
            <person name="Fitzgerald M."/>
            <person name="Haas B."/>
            <person name="Abouelleil A."/>
            <person name="Allen A.W."/>
            <person name="Alvarado L."/>
            <person name="Arachchi H.M."/>
            <person name="Berlin A.M."/>
            <person name="Chapman S.B."/>
            <person name="Gainer-Dewar J."/>
            <person name="Goldberg J."/>
            <person name="Griggs A."/>
            <person name="Gujja S."/>
            <person name="Hansen M."/>
            <person name="Howarth C."/>
            <person name="Imamovic A."/>
            <person name="Ireland A."/>
            <person name="Larimer J."/>
            <person name="McCowan C."/>
            <person name="Murphy C."/>
            <person name="Pearson M."/>
            <person name="Poon T.W."/>
            <person name="Priest M."/>
            <person name="Roberts A."/>
            <person name="Saif S."/>
            <person name="Shea T."/>
            <person name="Sisk P."/>
            <person name="Sykes S."/>
            <person name="Wortman J."/>
            <person name="Nusbaum C."/>
            <person name="Birren B."/>
        </authorList>
    </citation>
    <scope>NUCLEOTIDE SEQUENCE [LARGE SCALE GENOMIC DNA]</scope>
    <source>
        <strain evidence="3">1006PhL</strain>
    </source>
</reference>
<evidence type="ECO:0000313" key="2">
    <source>
        <dbReference type="EMBL" id="EPB85960.1"/>
    </source>
</evidence>
<organism evidence="2 3">
    <name type="scientific">Mucor circinelloides f. circinelloides (strain 1006PhL)</name>
    <name type="common">Mucormycosis agent</name>
    <name type="synonym">Calyptromyces circinelloides</name>
    <dbReference type="NCBI Taxonomy" id="1220926"/>
    <lineage>
        <taxon>Eukaryota</taxon>
        <taxon>Fungi</taxon>
        <taxon>Fungi incertae sedis</taxon>
        <taxon>Mucoromycota</taxon>
        <taxon>Mucoromycotina</taxon>
        <taxon>Mucoromycetes</taxon>
        <taxon>Mucorales</taxon>
        <taxon>Mucorineae</taxon>
        <taxon>Mucoraceae</taxon>
        <taxon>Mucor</taxon>
    </lineage>
</organism>
<protein>
    <submittedName>
        <fullName evidence="2">Uncharacterized protein</fullName>
    </submittedName>
</protein>
<accession>S2K1D0</accession>
<proteinExistence type="predicted"/>
<dbReference type="AlphaFoldDB" id="S2K1D0"/>
<dbReference type="Pfam" id="PF08227">
    <property type="entry name" value="DASH_Hsk3"/>
    <property type="match status" value="1"/>
</dbReference>
<keyword evidence="3" id="KW-1185">Reference proteome</keyword>
<keyword evidence="1" id="KW-0175">Coiled coil</keyword>
<gene>
    <name evidence="2" type="ORF">HMPREF1544_07292</name>
</gene>
<evidence type="ECO:0000256" key="1">
    <source>
        <dbReference type="SAM" id="Coils"/>
    </source>
</evidence>
<dbReference type="VEuPathDB" id="FungiDB:HMPREF1544_07292"/>
<evidence type="ECO:0000313" key="3">
    <source>
        <dbReference type="Proteomes" id="UP000014254"/>
    </source>
</evidence>
<dbReference type="InParanoid" id="S2K1D0"/>
<sequence length="73" mass="8306">MQKPTSHKSKAVQFMELREQLMHLEHNLVVLQENMDITTKQIPSIRKLTTLHSAMFMSAGTVLNPSTPENTSK</sequence>
<dbReference type="Proteomes" id="UP000014254">
    <property type="component" value="Unassembled WGS sequence"/>
</dbReference>
<dbReference type="OrthoDB" id="3358869at2759"/>